<organism evidence="2 3">
    <name type="scientific">Helianthus annuus</name>
    <name type="common">Common sunflower</name>
    <dbReference type="NCBI Taxonomy" id="4232"/>
    <lineage>
        <taxon>Eukaryota</taxon>
        <taxon>Viridiplantae</taxon>
        <taxon>Streptophyta</taxon>
        <taxon>Embryophyta</taxon>
        <taxon>Tracheophyta</taxon>
        <taxon>Spermatophyta</taxon>
        <taxon>Magnoliopsida</taxon>
        <taxon>eudicotyledons</taxon>
        <taxon>Gunneridae</taxon>
        <taxon>Pentapetalae</taxon>
        <taxon>asterids</taxon>
        <taxon>campanulids</taxon>
        <taxon>Asterales</taxon>
        <taxon>Asteraceae</taxon>
        <taxon>Asteroideae</taxon>
        <taxon>Heliantheae alliance</taxon>
        <taxon>Heliantheae</taxon>
        <taxon>Helianthus</taxon>
    </lineage>
</organism>
<sequence>MVASLSSVIDQVRPPDMPNSLGVEEQSLTVYGISEDNIITGPWVFISSCSCD</sequence>
<dbReference type="InParanoid" id="A0A251URY5"/>
<name>A0A251URY5_HELAN</name>
<evidence type="ECO:0000313" key="2">
    <source>
        <dbReference type="EMBL" id="OTG26098.1"/>
    </source>
</evidence>
<reference evidence="2" key="2">
    <citation type="submission" date="2017-02" db="EMBL/GenBank/DDBJ databases">
        <title>Sunflower complete genome.</title>
        <authorList>
            <person name="Langlade N."/>
            <person name="Munos S."/>
        </authorList>
    </citation>
    <scope>NUCLEOTIDE SEQUENCE [LARGE SCALE GENOMIC DNA]</scope>
    <source>
        <tissue evidence="2">Leaves</tissue>
    </source>
</reference>
<reference evidence="1" key="3">
    <citation type="submission" date="2020-06" db="EMBL/GenBank/DDBJ databases">
        <title>Helianthus annuus Genome sequencing and assembly Release 2.</title>
        <authorList>
            <person name="Gouzy J."/>
            <person name="Langlade N."/>
            <person name="Munos S."/>
        </authorList>
    </citation>
    <scope>NUCLEOTIDE SEQUENCE</scope>
    <source>
        <tissue evidence="1">Leaves</tissue>
    </source>
</reference>
<evidence type="ECO:0000313" key="3">
    <source>
        <dbReference type="Proteomes" id="UP000215914"/>
    </source>
</evidence>
<dbReference type="Gramene" id="mRNA:HanXRQr2_Chr05g0231371">
    <property type="protein sequence ID" value="mRNA:HanXRQr2_Chr05g0231371"/>
    <property type="gene ID" value="HanXRQr2_Chr05g0231371"/>
</dbReference>
<accession>A0A251URY5</accession>
<dbReference type="EMBL" id="CM007894">
    <property type="protein sequence ID" value="OTG26098.1"/>
    <property type="molecule type" value="Genomic_DNA"/>
</dbReference>
<dbReference type="Proteomes" id="UP000215914">
    <property type="component" value="Chromosome 5"/>
</dbReference>
<keyword evidence="3" id="KW-1185">Reference proteome</keyword>
<evidence type="ECO:0000313" key="1">
    <source>
        <dbReference type="EMBL" id="KAF5807237.1"/>
    </source>
</evidence>
<protein>
    <submittedName>
        <fullName evidence="2">Uncharacterized protein</fullName>
    </submittedName>
</protein>
<proteinExistence type="predicted"/>
<reference evidence="1 3" key="1">
    <citation type="journal article" date="2017" name="Nature">
        <title>The sunflower genome provides insights into oil metabolism, flowering and Asterid evolution.</title>
        <authorList>
            <person name="Badouin H."/>
            <person name="Gouzy J."/>
            <person name="Grassa C.J."/>
            <person name="Murat F."/>
            <person name="Staton S.E."/>
            <person name="Cottret L."/>
            <person name="Lelandais-Briere C."/>
            <person name="Owens G.L."/>
            <person name="Carrere S."/>
            <person name="Mayjonade B."/>
            <person name="Legrand L."/>
            <person name="Gill N."/>
            <person name="Kane N.C."/>
            <person name="Bowers J.E."/>
            <person name="Hubner S."/>
            <person name="Bellec A."/>
            <person name="Berard A."/>
            <person name="Berges H."/>
            <person name="Blanchet N."/>
            <person name="Boniface M.C."/>
            <person name="Brunel D."/>
            <person name="Catrice O."/>
            <person name="Chaidir N."/>
            <person name="Claudel C."/>
            <person name="Donnadieu C."/>
            <person name="Faraut T."/>
            <person name="Fievet G."/>
            <person name="Helmstetter N."/>
            <person name="King M."/>
            <person name="Knapp S.J."/>
            <person name="Lai Z."/>
            <person name="Le Paslier M.C."/>
            <person name="Lippi Y."/>
            <person name="Lorenzon L."/>
            <person name="Mandel J.R."/>
            <person name="Marage G."/>
            <person name="Marchand G."/>
            <person name="Marquand E."/>
            <person name="Bret-Mestries E."/>
            <person name="Morien E."/>
            <person name="Nambeesan S."/>
            <person name="Nguyen T."/>
            <person name="Pegot-Espagnet P."/>
            <person name="Pouilly N."/>
            <person name="Raftis F."/>
            <person name="Sallet E."/>
            <person name="Schiex T."/>
            <person name="Thomas J."/>
            <person name="Vandecasteele C."/>
            <person name="Vares D."/>
            <person name="Vear F."/>
            <person name="Vautrin S."/>
            <person name="Crespi M."/>
            <person name="Mangin B."/>
            <person name="Burke J.M."/>
            <person name="Salse J."/>
            <person name="Munos S."/>
            <person name="Vincourt P."/>
            <person name="Rieseberg L.H."/>
            <person name="Langlade N.B."/>
        </authorList>
    </citation>
    <scope>NUCLEOTIDE SEQUENCE [LARGE SCALE GENOMIC DNA]</scope>
    <source>
        <strain evidence="3">cv. SF193</strain>
        <tissue evidence="1">Leaves</tissue>
    </source>
</reference>
<dbReference type="AlphaFoldDB" id="A0A251URY5"/>
<gene>
    <name evidence="2" type="ORF">HannXRQ_Chr05g0154921</name>
    <name evidence="1" type="ORF">HanXRQr2_Chr05g0231371</name>
</gene>
<dbReference type="EMBL" id="MNCJ02000320">
    <property type="protein sequence ID" value="KAF5807237.1"/>
    <property type="molecule type" value="Genomic_DNA"/>
</dbReference>